<evidence type="ECO:0000313" key="3">
    <source>
        <dbReference type="EnsemblMetazoa" id="PPA03774.1"/>
    </source>
</evidence>
<dbReference type="InterPro" id="IPR051558">
    <property type="entry name" value="Metallophosphoesterase_PAP"/>
</dbReference>
<name>A0A2A6B2R6_PRIPA</name>
<keyword evidence="4" id="KW-1185">Reference proteome</keyword>
<dbReference type="PANTHER" id="PTHR10161:SF14">
    <property type="entry name" value="TARTRATE-RESISTANT ACID PHOSPHATASE TYPE 5"/>
    <property type="match status" value="1"/>
</dbReference>
<dbReference type="InterPro" id="IPR029052">
    <property type="entry name" value="Metallo-depent_PP-like"/>
</dbReference>
<evidence type="ECO:0000313" key="4">
    <source>
        <dbReference type="Proteomes" id="UP000005239"/>
    </source>
</evidence>
<dbReference type="OrthoDB" id="411211at2759"/>
<dbReference type="Proteomes" id="UP000005239">
    <property type="component" value="Unassembled WGS sequence"/>
</dbReference>
<evidence type="ECO:0000256" key="2">
    <source>
        <dbReference type="ARBA" id="ARBA00022801"/>
    </source>
</evidence>
<dbReference type="InterPro" id="IPR004843">
    <property type="entry name" value="Calcineurin-like_PHP"/>
</dbReference>
<dbReference type="GO" id="GO:0008199">
    <property type="term" value="F:ferric iron binding"/>
    <property type="evidence" value="ECO:0000318"/>
    <property type="project" value="GO_Central"/>
</dbReference>
<accession>A0A2A6B2R6</accession>
<dbReference type="GO" id="GO:0008198">
    <property type="term" value="F:ferrous iron binding"/>
    <property type="evidence" value="ECO:0000318"/>
    <property type="project" value="GO_Central"/>
</dbReference>
<sequence length="259" mass="29069">MARLDRILIHLVVCAVAISGEASPLRFLVVGDIGGMPLVDVTAVQLQVARSKIGRSRGLTSIINLGDNFYFTGVMSDDDPRFRTTFENVYRDTGVPWLTIAGNHDHMGNVQVQVSYTAKSKLWLAVFVPRKQNISSMLSIARNRYFPSLYYNKVYQSGDATVEFVMLDTVELADYLFVAGHYPAYSISSQGPTQCLINRLVPLLKKYRVNAYFAGHEHNMQHLDHDGVTHIISGAGSRSDESTAYKQDMLQRGVRVYWK</sequence>
<keyword evidence="1" id="KW-0732">Signal</keyword>
<reference evidence="4" key="1">
    <citation type="journal article" date="2008" name="Nat. Genet.">
        <title>The Pristionchus pacificus genome provides a unique perspective on nematode lifestyle and parasitism.</title>
        <authorList>
            <person name="Dieterich C."/>
            <person name="Clifton S.W."/>
            <person name="Schuster L.N."/>
            <person name="Chinwalla A."/>
            <person name="Delehaunty K."/>
            <person name="Dinkelacker I."/>
            <person name="Fulton L."/>
            <person name="Fulton R."/>
            <person name="Godfrey J."/>
            <person name="Minx P."/>
            <person name="Mitreva M."/>
            <person name="Roeseler W."/>
            <person name="Tian H."/>
            <person name="Witte H."/>
            <person name="Yang S.P."/>
            <person name="Wilson R.K."/>
            <person name="Sommer R.J."/>
        </authorList>
    </citation>
    <scope>NUCLEOTIDE SEQUENCE [LARGE SCALE GENOMIC DNA]</scope>
    <source>
        <strain evidence="4">PS312</strain>
    </source>
</reference>
<dbReference type="AlphaFoldDB" id="A0A2A6B2R6"/>
<gene>
    <name evidence="3" type="primary">WBGene00093328</name>
</gene>
<dbReference type="EnsemblMetazoa" id="PPA03774.1">
    <property type="protein sequence ID" value="PPA03774.1"/>
    <property type="gene ID" value="WBGene00093328"/>
</dbReference>
<protein>
    <submittedName>
        <fullName evidence="3">Calcineurin-like phosphoesterase</fullName>
    </submittedName>
</protein>
<keyword evidence="2" id="KW-0378">Hydrolase</keyword>
<reference evidence="3" key="2">
    <citation type="submission" date="2022-06" db="UniProtKB">
        <authorList>
            <consortium name="EnsemblMetazoa"/>
        </authorList>
    </citation>
    <scope>IDENTIFICATION</scope>
    <source>
        <strain evidence="3">PS312</strain>
    </source>
</reference>
<dbReference type="GO" id="GO:0003993">
    <property type="term" value="F:acid phosphatase activity"/>
    <property type="evidence" value="ECO:0000318"/>
    <property type="project" value="GO_Central"/>
</dbReference>
<dbReference type="PANTHER" id="PTHR10161">
    <property type="entry name" value="TARTRATE-RESISTANT ACID PHOSPHATASE TYPE 5"/>
    <property type="match status" value="1"/>
</dbReference>
<proteinExistence type="predicted"/>
<dbReference type="SUPFAM" id="SSF56300">
    <property type="entry name" value="Metallo-dependent phosphatases"/>
    <property type="match status" value="1"/>
</dbReference>
<organism evidence="3 4">
    <name type="scientific">Pristionchus pacificus</name>
    <name type="common">Parasitic nematode worm</name>
    <dbReference type="NCBI Taxonomy" id="54126"/>
    <lineage>
        <taxon>Eukaryota</taxon>
        <taxon>Metazoa</taxon>
        <taxon>Ecdysozoa</taxon>
        <taxon>Nematoda</taxon>
        <taxon>Chromadorea</taxon>
        <taxon>Rhabditida</taxon>
        <taxon>Rhabditina</taxon>
        <taxon>Diplogasteromorpha</taxon>
        <taxon>Diplogasteroidea</taxon>
        <taxon>Neodiplogasteridae</taxon>
        <taxon>Pristionchus</taxon>
    </lineage>
</organism>
<dbReference type="Gene3D" id="3.60.21.10">
    <property type="match status" value="2"/>
</dbReference>
<accession>A0A8R1U5Q8</accession>
<evidence type="ECO:0000256" key="1">
    <source>
        <dbReference type="ARBA" id="ARBA00022729"/>
    </source>
</evidence>
<dbReference type="Pfam" id="PF00149">
    <property type="entry name" value="Metallophos"/>
    <property type="match status" value="1"/>
</dbReference>